<dbReference type="PANTHER" id="PTHR38471">
    <property type="entry name" value="FOUR HELIX BUNDLE PROTEIN"/>
    <property type="match status" value="1"/>
</dbReference>
<organism evidence="1 2">
    <name type="scientific">Candidatus Wolfebacteria bacterium RIFCSPLOWO2_01_FULL_38_11</name>
    <dbReference type="NCBI Taxonomy" id="1802556"/>
    <lineage>
        <taxon>Bacteria</taxon>
        <taxon>Candidatus Wolfeibacteriota</taxon>
    </lineage>
</organism>
<evidence type="ECO:0000313" key="2">
    <source>
        <dbReference type="Proteomes" id="UP000178798"/>
    </source>
</evidence>
<dbReference type="InterPro" id="IPR036583">
    <property type="entry name" value="23S_rRNA_IVS_sf"/>
</dbReference>
<accession>A0A1F8DQ45</accession>
<comment type="caution">
    <text evidence="1">The sequence shown here is derived from an EMBL/GenBank/DDBJ whole genome shotgun (WGS) entry which is preliminary data.</text>
</comment>
<proteinExistence type="predicted"/>
<reference evidence="1 2" key="1">
    <citation type="journal article" date="2016" name="Nat. Commun.">
        <title>Thousands of microbial genomes shed light on interconnected biogeochemical processes in an aquifer system.</title>
        <authorList>
            <person name="Anantharaman K."/>
            <person name="Brown C.T."/>
            <person name="Hug L.A."/>
            <person name="Sharon I."/>
            <person name="Castelle C.J."/>
            <person name="Probst A.J."/>
            <person name="Thomas B.C."/>
            <person name="Singh A."/>
            <person name="Wilkins M.J."/>
            <person name="Karaoz U."/>
            <person name="Brodie E.L."/>
            <person name="Williams K.H."/>
            <person name="Hubbard S.S."/>
            <person name="Banfield J.F."/>
        </authorList>
    </citation>
    <scope>NUCLEOTIDE SEQUENCE [LARGE SCALE GENOMIC DNA]</scope>
</reference>
<dbReference type="PANTHER" id="PTHR38471:SF2">
    <property type="entry name" value="FOUR HELIX BUNDLE PROTEIN"/>
    <property type="match status" value="1"/>
</dbReference>
<evidence type="ECO:0008006" key="3">
    <source>
        <dbReference type="Google" id="ProtNLM"/>
    </source>
</evidence>
<protein>
    <recommendedName>
        <fullName evidence="3">Four helix bundle protein</fullName>
    </recommendedName>
</protein>
<dbReference type="InterPro" id="IPR012657">
    <property type="entry name" value="23S_rRNA-intervening_sequence"/>
</dbReference>
<dbReference type="CDD" id="cd16377">
    <property type="entry name" value="23S_rRNA_IVP_like"/>
    <property type="match status" value="1"/>
</dbReference>
<evidence type="ECO:0000313" key="1">
    <source>
        <dbReference type="EMBL" id="OGM90740.1"/>
    </source>
</evidence>
<dbReference type="NCBIfam" id="TIGR02436">
    <property type="entry name" value="four helix bundle protein"/>
    <property type="match status" value="1"/>
</dbReference>
<dbReference type="AlphaFoldDB" id="A0A1F8DQ45"/>
<gene>
    <name evidence="1" type="ORF">A2999_00695</name>
</gene>
<sequence>MKPETYHEKLKKKMDEYAHLVYSLTRNFPREELYGIVSQLRRSALSVALNYIEGYARVKDKVHKNFLEISYGSLKESKYLLHFSLVEKYLIKSDYDKAIKLAEEIGAMLWGIIRKIK</sequence>
<dbReference type="Proteomes" id="UP000178798">
    <property type="component" value="Unassembled WGS sequence"/>
</dbReference>
<name>A0A1F8DQ45_9BACT</name>
<dbReference type="Gene3D" id="1.20.1440.60">
    <property type="entry name" value="23S rRNA-intervening sequence"/>
    <property type="match status" value="1"/>
</dbReference>
<dbReference type="SUPFAM" id="SSF158446">
    <property type="entry name" value="IVS-encoded protein-like"/>
    <property type="match status" value="1"/>
</dbReference>
<dbReference type="Pfam" id="PF05635">
    <property type="entry name" value="23S_rRNA_IVP"/>
    <property type="match status" value="1"/>
</dbReference>
<dbReference type="STRING" id="1802556.A2999_00695"/>
<dbReference type="EMBL" id="MGIQ01000015">
    <property type="protein sequence ID" value="OGM90740.1"/>
    <property type="molecule type" value="Genomic_DNA"/>
</dbReference>